<dbReference type="SUPFAM" id="SSF54427">
    <property type="entry name" value="NTF2-like"/>
    <property type="match status" value="1"/>
</dbReference>
<dbReference type="InterPro" id="IPR045875">
    <property type="entry name" value="NTF2"/>
</dbReference>
<dbReference type="PROSITE" id="PS50177">
    <property type="entry name" value="NTF2_DOMAIN"/>
    <property type="match status" value="1"/>
</dbReference>
<dbReference type="STRING" id="106004.A0A1Y2FEJ7"/>
<reference evidence="2 3" key="1">
    <citation type="submission" date="2016-07" db="EMBL/GenBank/DDBJ databases">
        <title>Pervasive Adenine N6-methylation of Active Genes in Fungi.</title>
        <authorList>
            <consortium name="DOE Joint Genome Institute"/>
            <person name="Mondo S.J."/>
            <person name="Dannebaum R.O."/>
            <person name="Kuo R.C."/>
            <person name="Labutti K."/>
            <person name="Haridas S."/>
            <person name="Kuo A."/>
            <person name="Salamov A."/>
            <person name="Ahrendt S.R."/>
            <person name="Lipzen A."/>
            <person name="Sullivan W."/>
            <person name="Andreopoulos W.B."/>
            <person name="Clum A."/>
            <person name="Lindquist E."/>
            <person name="Daum C."/>
            <person name="Ramamoorthy G.K."/>
            <person name="Gryganskyi A."/>
            <person name="Culley D."/>
            <person name="Magnuson J.K."/>
            <person name="James T.Y."/>
            <person name="O'Malley M.A."/>
            <person name="Stajich J.E."/>
            <person name="Spatafora J.W."/>
            <person name="Visel A."/>
            <person name="Grigoriev I.V."/>
        </authorList>
    </citation>
    <scope>NUCLEOTIDE SEQUENCE [LARGE SCALE GENOMIC DNA]</scope>
    <source>
        <strain evidence="2 3">62-1032</strain>
    </source>
</reference>
<accession>A0A1Y2FEJ7</accession>
<dbReference type="InterPro" id="IPR032710">
    <property type="entry name" value="NTF2-like_dom_sf"/>
</dbReference>
<evidence type="ECO:0000313" key="2">
    <source>
        <dbReference type="EMBL" id="ORY82370.1"/>
    </source>
</evidence>
<dbReference type="PANTHER" id="PTHR12612">
    <property type="entry name" value="NUCLEAR TRANSPORT FACTOR 2"/>
    <property type="match status" value="1"/>
</dbReference>
<dbReference type="Proteomes" id="UP000193467">
    <property type="component" value="Unassembled WGS sequence"/>
</dbReference>
<feature type="domain" description="NTF2" evidence="1">
    <location>
        <begin position="26"/>
        <end position="175"/>
    </location>
</feature>
<keyword evidence="3" id="KW-1185">Reference proteome</keyword>
<proteinExistence type="predicted"/>
<dbReference type="InParanoid" id="A0A1Y2FEJ7"/>
<dbReference type="Pfam" id="PF10429">
    <property type="entry name" value="Mtr2"/>
    <property type="match status" value="1"/>
</dbReference>
<dbReference type="InterPro" id="IPR019488">
    <property type="entry name" value="Nucl_pore_RNA_shuttling_Mtr2"/>
</dbReference>
<gene>
    <name evidence="2" type="ORF">BCR35DRAFT_331435</name>
</gene>
<dbReference type="EMBL" id="MCGR01000021">
    <property type="protein sequence ID" value="ORY82370.1"/>
    <property type="molecule type" value="Genomic_DNA"/>
</dbReference>
<dbReference type="OrthoDB" id="25408at2759"/>
<evidence type="ECO:0000313" key="3">
    <source>
        <dbReference type="Proteomes" id="UP000193467"/>
    </source>
</evidence>
<dbReference type="GO" id="GO:0006913">
    <property type="term" value="P:nucleocytoplasmic transport"/>
    <property type="evidence" value="ECO:0007669"/>
    <property type="project" value="InterPro"/>
</dbReference>
<evidence type="ECO:0000259" key="1">
    <source>
        <dbReference type="PROSITE" id="PS50177"/>
    </source>
</evidence>
<organism evidence="2 3">
    <name type="scientific">Leucosporidium creatinivorum</name>
    <dbReference type="NCBI Taxonomy" id="106004"/>
    <lineage>
        <taxon>Eukaryota</taxon>
        <taxon>Fungi</taxon>
        <taxon>Dikarya</taxon>
        <taxon>Basidiomycota</taxon>
        <taxon>Pucciniomycotina</taxon>
        <taxon>Microbotryomycetes</taxon>
        <taxon>Leucosporidiales</taxon>
        <taxon>Leucosporidium</taxon>
    </lineage>
</organism>
<dbReference type="InterPro" id="IPR018222">
    <property type="entry name" value="Nuclear_transport_factor_2_euk"/>
</dbReference>
<name>A0A1Y2FEJ7_9BASI</name>
<dbReference type="Gene3D" id="3.10.450.50">
    <property type="match status" value="1"/>
</dbReference>
<sequence>MWFATRFDMAATLSSVEQLVVNATKQAEIFVEAFYAAQDSSIAERAAKVQPLYSPAARITWNGNPIPYNDLPAFLERMPKSLHEVQAFDCHPISGSATGAPPSLVLSVSGQVTHGDNGPPSTGTIHARDFDFLPRVFSQSLILVHDPTAPPIGAPENGAPGSGSQYRISADSFRFC</sequence>
<dbReference type="AlphaFoldDB" id="A0A1Y2FEJ7"/>
<comment type="caution">
    <text evidence="2">The sequence shown here is derived from an EMBL/GenBank/DDBJ whole genome shotgun (WGS) entry which is preliminary data.</text>
</comment>
<protein>
    <recommendedName>
        <fullName evidence="1">NTF2 domain-containing protein</fullName>
    </recommendedName>
</protein>